<keyword evidence="5" id="KW-1185">Reference proteome</keyword>
<dbReference type="InterPro" id="IPR036779">
    <property type="entry name" value="LysM_dom_sf"/>
</dbReference>
<dbReference type="OrthoDB" id="9769314at2"/>
<dbReference type="SMART" id="SM00636">
    <property type="entry name" value="Glyco_18"/>
    <property type="match status" value="1"/>
</dbReference>
<dbReference type="Proteomes" id="UP000190285">
    <property type="component" value="Unassembled WGS sequence"/>
</dbReference>
<dbReference type="PROSITE" id="PS51782">
    <property type="entry name" value="LYSM"/>
    <property type="match status" value="2"/>
</dbReference>
<dbReference type="PANTHER" id="PTHR46066:SF2">
    <property type="entry name" value="CHITINASE DOMAIN-CONTAINING PROTEIN 1"/>
    <property type="match status" value="1"/>
</dbReference>
<dbReference type="CDD" id="cd00118">
    <property type="entry name" value="LysM"/>
    <property type="match status" value="2"/>
</dbReference>
<feature type="domain" description="LysM" evidence="2">
    <location>
        <begin position="2"/>
        <end position="46"/>
    </location>
</feature>
<dbReference type="Gene3D" id="3.20.20.80">
    <property type="entry name" value="Glycosidases"/>
    <property type="match status" value="1"/>
</dbReference>
<evidence type="ECO:0000259" key="2">
    <source>
        <dbReference type="PROSITE" id="PS51782"/>
    </source>
</evidence>
<dbReference type="SUPFAM" id="SSF54106">
    <property type="entry name" value="LysM domain"/>
    <property type="match status" value="2"/>
</dbReference>
<protein>
    <submittedName>
        <fullName evidence="4">Spore germination protein</fullName>
    </submittedName>
</protein>
<gene>
    <name evidence="4" type="ORF">SAMN02194393_03277</name>
</gene>
<reference evidence="4 5" key="1">
    <citation type="submission" date="2017-02" db="EMBL/GenBank/DDBJ databases">
        <authorList>
            <person name="Peterson S.W."/>
        </authorList>
    </citation>
    <scope>NUCLEOTIDE SEQUENCE [LARGE SCALE GENOMIC DNA]</scope>
    <source>
        <strain evidence="4 5">M1</strain>
    </source>
</reference>
<keyword evidence="1" id="KW-0326">Glycosidase</keyword>
<dbReference type="GO" id="GO:0070492">
    <property type="term" value="F:oligosaccharide binding"/>
    <property type="evidence" value="ECO:0007669"/>
    <property type="project" value="TreeGrafter"/>
</dbReference>
<dbReference type="SMART" id="SM00257">
    <property type="entry name" value="LysM"/>
    <property type="match status" value="2"/>
</dbReference>
<dbReference type="PROSITE" id="PS51910">
    <property type="entry name" value="GH18_2"/>
    <property type="match status" value="1"/>
</dbReference>
<dbReference type="AlphaFoldDB" id="A0A1T5LTI0"/>
<dbReference type="RefSeq" id="WP_079493056.1">
    <property type="nucleotide sequence ID" value="NZ_FUZT01000008.1"/>
</dbReference>
<dbReference type="Pfam" id="PF01476">
    <property type="entry name" value="LysM"/>
    <property type="match status" value="2"/>
</dbReference>
<dbReference type="InterPro" id="IPR017853">
    <property type="entry name" value="GH"/>
</dbReference>
<name>A0A1T5LTI0_9FIRM</name>
<dbReference type="EMBL" id="FUZT01000008">
    <property type="protein sequence ID" value="SKC79283.1"/>
    <property type="molecule type" value="Genomic_DNA"/>
</dbReference>
<dbReference type="InterPro" id="IPR011583">
    <property type="entry name" value="Chitinase_II/V-like_cat"/>
</dbReference>
<keyword evidence="1" id="KW-0378">Hydrolase</keyword>
<dbReference type="GO" id="GO:0008061">
    <property type="term" value="F:chitin binding"/>
    <property type="evidence" value="ECO:0007669"/>
    <property type="project" value="InterPro"/>
</dbReference>
<dbReference type="GO" id="GO:0016798">
    <property type="term" value="F:hydrolase activity, acting on glycosyl bonds"/>
    <property type="evidence" value="ECO:0007669"/>
    <property type="project" value="UniProtKB-KW"/>
</dbReference>
<dbReference type="SUPFAM" id="SSF51445">
    <property type="entry name" value="(Trans)glycosidases"/>
    <property type="match status" value="1"/>
</dbReference>
<dbReference type="Gene3D" id="3.10.50.10">
    <property type="match status" value="1"/>
</dbReference>
<evidence type="ECO:0000313" key="4">
    <source>
        <dbReference type="EMBL" id="SKC79283.1"/>
    </source>
</evidence>
<dbReference type="PANTHER" id="PTHR46066">
    <property type="entry name" value="CHITINASE DOMAIN-CONTAINING PROTEIN 1 FAMILY MEMBER"/>
    <property type="match status" value="1"/>
</dbReference>
<accession>A0A1T5LTI0</accession>
<feature type="domain" description="LysM" evidence="2">
    <location>
        <begin position="55"/>
        <end position="99"/>
    </location>
</feature>
<dbReference type="InterPro" id="IPR001223">
    <property type="entry name" value="Glyco_hydro18_cat"/>
</dbReference>
<evidence type="ECO:0000259" key="3">
    <source>
        <dbReference type="PROSITE" id="PS51910"/>
    </source>
</evidence>
<dbReference type="InterPro" id="IPR018392">
    <property type="entry name" value="LysM"/>
</dbReference>
<dbReference type="STRING" id="36842.SAMN02194393_03277"/>
<dbReference type="Gene3D" id="3.10.350.10">
    <property type="entry name" value="LysM domain"/>
    <property type="match status" value="2"/>
</dbReference>
<dbReference type="GO" id="GO:0012505">
    <property type="term" value="C:endomembrane system"/>
    <property type="evidence" value="ECO:0007669"/>
    <property type="project" value="TreeGrafter"/>
</dbReference>
<sequence>MVIYKVKPGDSLWNIARFFNVPIQSIIAVNGLNRPEELIVGMDLVIPNDSLQRDRIYTVKPGDTLWSIAARYNVPISRIIFLNNLTPPYLIFPNQTLIISTAEDENIFKPAIETLGYYDPRNVSDKTFIIDALGKYLTYLGIFDFPFIETGDVIGTIDEEILEAAKRENVLVMPVITNLAQGTFSSELGRAVLSDIEKRNNLINNILFLLRKYNLQGVIIDIENLYPEDRNIFTEFISELSQRLHNNNQILILNMPPKWEEWADRPWVGFFDYNALGPLIDIAAIMTYEWGWREGPPRATTPLEFVRRSIDYAIYNNIPANKILMGMTLYGYDWTLPDTPENLARAVVLPEVWDLGRRYNAGINFDYNVKQPYMDYITEEGISHRIWFVNALSHYYKYGLVDEYGLRGVFYWLLNQPLPATWYILSNLFSIRKSLT</sequence>
<dbReference type="Pfam" id="PF00704">
    <property type="entry name" value="Glyco_hydro_18"/>
    <property type="match status" value="1"/>
</dbReference>
<proteinExistence type="predicted"/>
<organism evidence="4 5">
    <name type="scientific">Maledivibacter halophilus</name>
    <dbReference type="NCBI Taxonomy" id="36842"/>
    <lineage>
        <taxon>Bacteria</taxon>
        <taxon>Bacillati</taxon>
        <taxon>Bacillota</taxon>
        <taxon>Clostridia</taxon>
        <taxon>Peptostreptococcales</taxon>
        <taxon>Caminicellaceae</taxon>
        <taxon>Maledivibacter</taxon>
    </lineage>
</organism>
<dbReference type="InterPro" id="IPR029070">
    <property type="entry name" value="Chitinase_insertion_sf"/>
</dbReference>
<dbReference type="GO" id="GO:0005975">
    <property type="term" value="P:carbohydrate metabolic process"/>
    <property type="evidence" value="ECO:0007669"/>
    <property type="project" value="InterPro"/>
</dbReference>
<evidence type="ECO:0000313" key="5">
    <source>
        <dbReference type="Proteomes" id="UP000190285"/>
    </source>
</evidence>
<evidence type="ECO:0000256" key="1">
    <source>
        <dbReference type="ARBA" id="ARBA00023295"/>
    </source>
</evidence>
<feature type="domain" description="GH18" evidence="3">
    <location>
        <begin position="112"/>
        <end position="436"/>
    </location>
</feature>